<comment type="caution">
    <text evidence="1">The sequence shown here is derived from an EMBL/GenBank/DDBJ whole genome shotgun (WGS) entry which is preliminary data.</text>
</comment>
<dbReference type="Proteomes" id="UP001281761">
    <property type="component" value="Unassembled WGS sequence"/>
</dbReference>
<evidence type="ECO:0000313" key="1">
    <source>
        <dbReference type="EMBL" id="KAK2955333.1"/>
    </source>
</evidence>
<accession>A0ABQ9XV27</accession>
<name>A0ABQ9XV27_9EUKA</name>
<gene>
    <name evidence="1" type="ORF">BLNAU_9724</name>
</gene>
<keyword evidence="2" id="KW-1185">Reference proteome</keyword>
<proteinExistence type="predicted"/>
<protein>
    <submittedName>
        <fullName evidence="1">Uncharacterized protein</fullName>
    </submittedName>
</protein>
<organism evidence="1 2">
    <name type="scientific">Blattamonas nauphoetae</name>
    <dbReference type="NCBI Taxonomy" id="2049346"/>
    <lineage>
        <taxon>Eukaryota</taxon>
        <taxon>Metamonada</taxon>
        <taxon>Preaxostyla</taxon>
        <taxon>Oxymonadida</taxon>
        <taxon>Blattamonas</taxon>
    </lineage>
</organism>
<dbReference type="EMBL" id="JARBJD010000068">
    <property type="protein sequence ID" value="KAK2955333.1"/>
    <property type="molecule type" value="Genomic_DNA"/>
</dbReference>
<evidence type="ECO:0000313" key="2">
    <source>
        <dbReference type="Proteomes" id="UP001281761"/>
    </source>
</evidence>
<sequence length="255" mass="29120">MVSSKPLPSTILCSLLTHARPDQAASILEAFDLLESESDDEDLAVNLKCGLFSNVFDALTPSKLPFTSDFLPLHTQLVDVMLKKLDRIQRFADSKEHVQIRSELDENRYDVVEQTRDYIVHLSLHPFALVPRGCDVTILDFLTRLFRHYFENSVTKPFLEKLRKDMDEAALSSSSPPFILTSELVCRLTDEEILNVVDRIVALLDSDSPIDDDTILRICAFNTNQLKSLYLLTTNRGHQHTRESREMIKGWPRST</sequence>
<reference evidence="1 2" key="1">
    <citation type="journal article" date="2022" name="bioRxiv">
        <title>Genomics of Preaxostyla Flagellates Illuminates Evolutionary Transitions and the Path Towards Mitochondrial Loss.</title>
        <authorList>
            <person name="Novak L.V.F."/>
            <person name="Treitli S.C."/>
            <person name="Pyrih J."/>
            <person name="Halakuc P."/>
            <person name="Pipaliya S.V."/>
            <person name="Vacek V."/>
            <person name="Brzon O."/>
            <person name="Soukal P."/>
            <person name="Eme L."/>
            <person name="Dacks J.B."/>
            <person name="Karnkowska A."/>
            <person name="Elias M."/>
            <person name="Hampl V."/>
        </authorList>
    </citation>
    <scope>NUCLEOTIDE SEQUENCE [LARGE SCALE GENOMIC DNA]</scope>
    <source>
        <strain evidence="1">NAU3</strain>
        <tissue evidence="1">Gut</tissue>
    </source>
</reference>